<sequence length="340" mass="36536">MARGLKEEVLRFFPRSLQALLTPLPVWDEVEEIRLKVGRPLLLRLVRGETFVTACGSLTERAAEAYQVSAAEVSRIINLACGASLYAFEEEVRNGYITLEGGHRLGLAGRAVVEGGSIRTLRHISGLNFRVAREVRGSAAALLPFVLRDSPPRVCHTLIVSPPRCGKTTVLRDLIRQLADGVPELGFPGVTVGLVDERSEVAACYQGVPQFDVGVRTDVLDACPKAAGIRMLVRAFGPEVVAADEIGRAEDARAIEDALNAGVKVVATAHAGSIEELRRRPFFRHLFALGVVERFVFLRRGVKPGEVAAVLDGAGRNLTPGLCGPRRAAAGVASLRTLAP</sequence>
<dbReference type="InterPro" id="IPR014217">
    <property type="entry name" value="Spore_III_AA"/>
</dbReference>
<dbReference type="GO" id="GO:0005524">
    <property type="term" value="F:ATP binding"/>
    <property type="evidence" value="ECO:0007669"/>
    <property type="project" value="UniProtKB-KW"/>
</dbReference>
<dbReference type="RefSeq" id="WP_123926313.1">
    <property type="nucleotide sequence ID" value="NZ_RKRE01000001.1"/>
</dbReference>
<keyword evidence="5" id="KW-1185">Reference proteome</keyword>
<dbReference type="PANTHER" id="PTHR20953">
    <property type="entry name" value="KINASE-RELATED"/>
    <property type="match status" value="1"/>
</dbReference>
<dbReference type="InterPro" id="IPR045735">
    <property type="entry name" value="Spore_III_AA_AAA+_ATPase"/>
</dbReference>
<protein>
    <submittedName>
        <fullName evidence="4">Stage III sporulation protein AA</fullName>
    </submittedName>
</protein>
<proteinExistence type="predicted"/>
<dbReference type="AlphaFoldDB" id="A0A3N5AW29"/>
<feature type="domain" description="AAA+ ATPase" evidence="3">
    <location>
        <begin position="153"/>
        <end position="293"/>
    </location>
</feature>
<evidence type="ECO:0000313" key="5">
    <source>
        <dbReference type="Proteomes" id="UP000282654"/>
    </source>
</evidence>
<dbReference type="SUPFAM" id="SSF52540">
    <property type="entry name" value="P-loop containing nucleoside triphosphate hydrolases"/>
    <property type="match status" value="1"/>
</dbReference>
<dbReference type="InterPro" id="IPR027417">
    <property type="entry name" value="P-loop_NTPase"/>
</dbReference>
<reference evidence="4 5" key="1">
    <citation type="submission" date="2018-11" db="EMBL/GenBank/DDBJ databases">
        <title>Genomic Encyclopedia of Type Strains, Phase IV (KMG-IV): sequencing the most valuable type-strain genomes for metagenomic binning, comparative biology and taxonomic classification.</title>
        <authorList>
            <person name="Goeker M."/>
        </authorList>
    </citation>
    <scope>NUCLEOTIDE SEQUENCE [LARGE SCALE GENOMIC DNA]</scope>
    <source>
        <strain evidence="4 5">DSM 102936</strain>
    </source>
</reference>
<evidence type="ECO:0000259" key="3">
    <source>
        <dbReference type="SMART" id="SM00382"/>
    </source>
</evidence>
<evidence type="ECO:0000256" key="2">
    <source>
        <dbReference type="ARBA" id="ARBA00022840"/>
    </source>
</evidence>
<comment type="caution">
    <text evidence="4">The sequence shown here is derived from an EMBL/GenBank/DDBJ whole genome shotgun (WGS) entry which is preliminary data.</text>
</comment>
<accession>A0A3N5AW29</accession>
<dbReference type="EMBL" id="RKRE01000001">
    <property type="protein sequence ID" value="RPF49239.1"/>
    <property type="molecule type" value="Genomic_DNA"/>
</dbReference>
<keyword evidence="2" id="KW-0067">ATP-binding</keyword>
<name>A0A3N5AW29_9THEO</name>
<evidence type="ECO:0000313" key="4">
    <source>
        <dbReference type="EMBL" id="RPF49239.1"/>
    </source>
</evidence>
<dbReference type="InterPro" id="IPR003593">
    <property type="entry name" value="AAA+_ATPase"/>
</dbReference>
<dbReference type="NCBIfam" id="TIGR02858">
    <property type="entry name" value="spore_III_AA"/>
    <property type="match status" value="1"/>
</dbReference>
<dbReference type="Proteomes" id="UP000282654">
    <property type="component" value="Unassembled WGS sequence"/>
</dbReference>
<dbReference type="PANTHER" id="PTHR20953:SF3">
    <property type="entry name" value="P-LOOP CONTAINING NUCLEOSIDE TRIPHOSPHATE HYDROLASES SUPERFAMILY PROTEIN"/>
    <property type="match status" value="1"/>
</dbReference>
<gene>
    <name evidence="4" type="ORF">EDD75_0043</name>
</gene>
<dbReference type="OrthoDB" id="9768243at2"/>
<organism evidence="4 5">
    <name type="scientific">Thermodesulfitimonas autotrophica</name>
    <dbReference type="NCBI Taxonomy" id="1894989"/>
    <lineage>
        <taxon>Bacteria</taxon>
        <taxon>Bacillati</taxon>
        <taxon>Bacillota</taxon>
        <taxon>Clostridia</taxon>
        <taxon>Thermoanaerobacterales</taxon>
        <taxon>Thermoanaerobacteraceae</taxon>
        <taxon>Thermodesulfitimonas</taxon>
    </lineage>
</organism>
<dbReference type="Gene3D" id="3.40.50.300">
    <property type="entry name" value="P-loop containing nucleotide triphosphate hydrolases"/>
    <property type="match status" value="1"/>
</dbReference>
<dbReference type="SMART" id="SM00382">
    <property type="entry name" value="AAA"/>
    <property type="match status" value="1"/>
</dbReference>
<dbReference type="Pfam" id="PF19568">
    <property type="entry name" value="Spore_III_AA"/>
    <property type="match status" value="1"/>
</dbReference>
<keyword evidence="1" id="KW-0547">Nucleotide-binding</keyword>
<evidence type="ECO:0000256" key="1">
    <source>
        <dbReference type="ARBA" id="ARBA00022741"/>
    </source>
</evidence>